<evidence type="ECO:0000313" key="2">
    <source>
        <dbReference type="Proteomes" id="UP000027222"/>
    </source>
</evidence>
<gene>
    <name evidence="1" type="ORF">GALMADRAFT_412333</name>
</gene>
<proteinExistence type="predicted"/>
<keyword evidence="2" id="KW-1185">Reference proteome</keyword>
<dbReference type="EMBL" id="KL142376">
    <property type="protein sequence ID" value="KDR77748.1"/>
    <property type="molecule type" value="Genomic_DNA"/>
</dbReference>
<dbReference type="AlphaFoldDB" id="A0A067TFI5"/>
<organism evidence="1 2">
    <name type="scientific">Galerina marginata (strain CBS 339.88)</name>
    <dbReference type="NCBI Taxonomy" id="685588"/>
    <lineage>
        <taxon>Eukaryota</taxon>
        <taxon>Fungi</taxon>
        <taxon>Dikarya</taxon>
        <taxon>Basidiomycota</taxon>
        <taxon>Agaricomycotina</taxon>
        <taxon>Agaricomycetes</taxon>
        <taxon>Agaricomycetidae</taxon>
        <taxon>Agaricales</taxon>
        <taxon>Agaricineae</taxon>
        <taxon>Strophariaceae</taxon>
        <taxon>Galerina</taxon>
    </lineage>
</organism>
<dbReference type="Proteomes" id="UP000027222">
    <property type="component" value="Unassembled WGS sequence"/>
</dbReference>
<evidence type="ECO:0000313" key="1">
    <source>
        <dbReference type="EMBL" id="KDR77748.1"/>
    </source>
</evidence>
<dbReference type="HOGENOM" id="CLU_2589903_0_0_1"/>
<sequence>MELFRSYRIQTSSLEPKSRASGVMSDQARCWRYLSLLSSSRPLHLIFSIPRMFPRKFLKLLPLLCFLVLYHSRQLLLLAC</sequence>
<protein>
    <submittedName>
        <fullName evidence="1">Uncharacterized protein</fullName>
    </submittedName>
</protein>
<name>A0A067TFI5_GALM3</name>
<accession>A0A067TFI5</accession>
<reference evidence="2" key="1">
    <citation type="journal article" date="2014" name="Proc. Natl. Acad. Sci. U.S.A.">
        <title>Extensive sampling of basidiomycete genomes demonstrates inadequacy of the white-rot/brown-rot paradigm for wood decay fungi.</title>
        <authorList>
            <person name="Riley R."/>
            <person name="Salamov A.A."/>
            <person name="Brown D.W."/>
            <person name="Nagy L.G."/>
            <person name="Floudas D."/>
            <person name="Held B.W."/>
            <person name="Levasseur A."/>
            <person name="Lombard V."/>
            <person name="Morin E."/>
            <person name="Otillar R."/>
            <person name="Lindquist E.A."/>
            <person name="Sun H."/>
            <person name="LaButti K.M."/>
            <person name="Schmutz J."/>
            <person name="Jabbour D."/>
            <person name="Luo H."/>
            <person name="Baker S.E."/>
            <person name="Pisabarro A.G."/>
            <person name="Walton J.D."/>
            <person name="Blanchette R.A."/>
            <person name="Henrissat B."/>
            <person name="Martin F."/>
            <person name="Cullen D."/>
            <person name="Hibbett D.S."/>
            <person name="Grigoriev I.V."/>
        </authorList>
    </citation>
    <scope>NUCLEOTIDE SEQUENCE [LARGE SCALE GENOMIC DNA]</scope>
    <source>
        <strain evidence="2">CBS 339.88</strain>
    </source>
</reference>